<name>A0A9Q1KQS6_9CARY</name>
<reference evidence="3" key="1">
    <citation type="submission" date="2022-04" db="EMBL/GenBank/DDBJ databases">
        <title>Carnegiea gigantea Genome sequencing and assembly v2.</title>
        <authorList>
            <person name="Copetti D."/>
            <person name="Sanderson M.J."/>
            <person name="Burquez A."/>
            <person name="Wojciechowski M.F."/>
        </authorList>
    </citation>
    <scope>NUCLEOTIDE SEQUENCE</scope>
    <source>
        <strain evidence="3">SGP5-SGP5p</strain>
        <tissue evidence="3">Aerial part</tissue>
    </source>
</reference>
<evidence type="ECO:0000313" key="3">
    <source>
        <dbReference type="EMBL" id="KAJ8447234.1"/>
    </source>
</evidence>
<keyword evidence="4" id="KW-1185">Reference proteome</keyword>
<dbReference type="Pfam" id="PF12776">
    <property type="entry name" value="Myb_DNA-bind_3"/>
    <property type="match status" value="1"/>
</dbReference>
<accession>A0A9Q1KQS6</accession>
<dbReference type="InterPro" id="IPR024752">
    <property type="entry name" value="Myb/SANT-like_dom"/>
</dbReference>
<dbReference type="AlphaFoldDB" id="A0A9Q1KQS6"/>
<evidence type="ECO:0000256" key="1">
    <source>
        <dbReference type="SAM" id="MobiDB-lite"/>
    </source>
</evidence>
<dbReference type="InterPro" id="IPR045026">
    <property type="entry name" value="LIMYB"/>
</dbReference>
<organism evidence="3 4">
    <name type="scientific">Carnegiea gigantea</name>
    <dbReference type="NCBI Taxonomy" id="171969"/>
    <lineage>
        <taxon>Eukaryota</taxon>
        <taxon>Viridiplantae</taxon>
        <taxon>Streptophyta</taxon>
        <taxon>Embryophyta</taxon>
        <taxon>Tracheophyta</taxon>
        <taxon>Spermatophyta</taxon>
        <taxon>Magnoliopsida</taxon>
        <taxon>eudicotyledons</taxon>
        <taxon>Gunneridae</taxon>
        <taxon>Pentapetalae</taxon>
        <taxon>Caryophyllales</taxon>
        <taxon>Cactineae</taxon>
        <taxon>Cactaceae</taxon>
        <taxon>Cactoideae</taxon>
        <taxon>Echinocereeae</taxon>
        <taxon>Carnegiea</taxon>
    </lineage>
</organism>
<dbReference type="Pfam" id="PF26138">
    <property type="entry name" value="DUF8040"/>
    <property type="match status" value="1"/>
</dbReference>
<feature type="compositionally biased region" description="Acidic residues" evidence="1">
    <location>
        <begin position="243"/>
        <end position="252"/>
    </location>
</feature>
<protein>
    <recommendedName>
        <fullName evidence="2">Myb-like domain-containing protein</fullName>
    </recommendedName>
</protein>
<feature type="domain" description="Myb-like" evidence="2">
    <location>
        <begin position="83"/>
        <end position="143"/>
    </location>
</feature>
<evidence type="ECO:0000313" key="4">
    <source>
        <dbReference type="Proteomes" id="UP001153076"/>
    </source>
</evidence>
<comment type="caution">
    <text evidence="3">The sequence shown here is derived from an EMBL/GenBank/DDBJ whole genome shotgun (WGS) entry which is preliminary data.</text>
</comment>
<dbReference type="PANTHER" id="PTHR47584:SF14">
    <property type="entry name" value="L10-INTERACTING MYB DOMAIN-CONTAINING PROTEIN-LIKE"/>
    <property type="match status" value="1"/>
</dbReference>
<dbReference type="InterPro" id="IPR058353">
    <property type="entry name" value="DUF8040"/>
</dbReference>
<dbReference type="InterPro" id="IPR001005">
    <property type="entry name" value="SANT/Myb"/>
</dbReference>
<gene>
    <name evidence="3" type="ORF">Cgig2_030465</name>
</gene>
<feature type="region of interest" description="Disordered" evidence="1">
    <location>
        <begin position="239"/>
        <end position="276"/>
    </location>
</feature>
<dbReference type="SUPFAM" id="SSF46689">
    <property type="entry name" value="Homeodomain-like"/>
    <property type="match status" value="1"/>
</dbReference>
<evidence type="ECO:0000259" key="2">
    <source>
        <dbReference type="PROSITE" id="PS50090"/>
    </source>
</evidence>
<feature type="compositionally biased region" description="Polar residues" evidence="1">
    <location>
        <begin position="20"/>
        <end position="38"/>
    </location>
</feature>
<dbReference type="EMBL" id="JAKOGI010000040">
    <property type="protein sequence ID" value="KAJ8447234.1"/>
    <property type="molecule type" value="Genomic_DNA"/>
</dbReference>
<dbReference type="InterPro" id="IPR009057">
    <property type="entry name" value="Homeodomain-like_sf"/>
</dbReference>
<dbReference type="PROSITE" id="PS50090">
    <property type="entry name" value="MYB_LIKE"/>
    <property type="match status" value="1"/>
</dbReference>
<dbReference type="SMART" id="SM00717">
    <property type="entry name" value="SANT"/>
    <property type="match status" value="1"/>
</dbReference>
<dbReference type="PANTHER" id="PTHR47584">
    <property type="match status" value="1"/>
</dbReference>
<dbReference type="Gene3D" id="1.10.10.60">
    <property type="entry name" value="Homeodomain-like"/>
    <property type="match status" value="1"/>
</dbReference>
<feature type="region of interest" description="Disordered" evidence="1">
    <location>
        <begin position="1"/>
        <end position="61"/>
    </location>
</feature>
<proteinExistence type="predicted"/>
<dbReference type="Proteomes" id="UP001153076">
    <property type="component" value="Unassembled WGS sequence"/>
</dbReference>
<sequence length="474" mass="53852">MPPSLATRRASPTAPAVTHDTGQLPSPSISHHANTETTCAKPRPELLPRSPSPTSPAISDLTGHICRRPQLPDRLPGCQIMALTGRKSRNWTNKEDEKLLDVLIEQKALGATQFEWSVVKALLKVQGIDRDGTQIRNHYNNTVKKLKAWQWLIGQTGVGVNPVTGAVTVTDYTWEKFLKQWGGRFKSFCERVPPNLDKIRAVVHGRHATSDLSFSPTMGTSGSRRCPVQQNLAVDLEEHVGDSDEAEDDEYNEQTKINARKRRSEGGSSGDRRRMRQELDAEVHNALALMRLKAESRLNPPPSTYEKVLTKLREHPGVAAKGPDFIFNVMEYIRREQDFDYFIVFNDDDITRYLRRWSIHTSSAEKTREDFCRQLLWLDRDAFIHLVNVIIESRAIDEGRFIKIAEILALSLYIFARGASYRDVEIRFRHSQSTVGTYHNQVLETLVKLSADIIRPYRSPDEVSPEIAQKPGFY</sequence>